<evidence type="ECO:0000313" key="1">
    <source>
        <dbReference type="EMBL" id="GAP86903.1"/>
    </source>
</evidence>
<dbReference type="AlphaFoldDB" id="A0A1W2TFQ2"/>
<name>A0A1W2TFQ2_ROSNE</name>
<sequence length="287" mass="32751">MATNAGSGRAAGTSGLWLRDFAYHLSWEFWLHDHAAISATALASIYPNGVPDVSPQEAAAQAKEQFYLLRMGQIAAQGKISQDQEYRRAHQRYKYTQITLKQANDWWKKVYLQKSNDTVAVAVCGDDILIAANIKARSYRDIKKGGKGSSSAERFGFYDDRFLERIRQACAVYPQTHQRRVYVLRPKKRPSTVFENAEQHAEMQICRYLRQHPQSHVENIGVSKIACRKCREVMGNKGINWVDRPLDFYGLPLTDFEVDHKLESATITSWLDPDTFDFGDMEAIQVP</sequence>
<reference evidence="1" key="1">
    <citation type="submission" date="2016-03" db="EMBL/GenBank/DDBJ databases">
        <title>Draft genome sequence of Rosellinia necatrix.</title>
        <authorList>
            <person name="Kanematsu S."/>
        </authorList>
    </citation>
    <scope>NUCLEOTIDE SEQUENCE [LARGE SCALE GENOMIC DNA]</scope>
    <source>
        <strain evidence="1">W97</strain>
    </source>
</reference>
<dbReference type="EMBL" id="DF977469">
    <property type="protein sequence ID" value="GAP86903.1"/>
    <property type="molecule type" value="Genomic_DNA"/>
</dbReference>
<accession>A0A1W2TFQ2</accession>
<organism evidence="1">
    <name type="scientific">Rosellinia necatrix</name>
    <name type="common">White root-rot fungus</name>
    <dbReference type="NCBI Taxonomy" id="77044"/>
    <lineage>
        <taxon>Eukaryota</taxon>
        <taxon>Fungi</taxon>
        <taxon>Dikarya</taxon>
        <taxon>Ascomycota</taxon>
        <taxon>Pezizomycotina</taxon>
        <taxon>Sordariomycetes</taxon>
        <taxon>Xylariomycetidae</taxon>
        <taxon>Xylariales</taxon>
        <taxon>Xylariaceae</taxon>
        <taxon>Rosellinia</taxon>
    </lineage>
</organism>
<dbReference type="OrthoDB" id="4752794at2759"/>
<proteinExistence type="predicted"/>
<keyword evidence="1" id="KW-0418">Kinase</keyword>
<keyword evidence="1" id="KW-0808">Transferase</keyword>
<evidence type="ECO:0000313" key="2">
    <source>
        <dbReference type="Proteomes" id="UP000054516"/>
    </source>
</evidence>
<gene>
    <name evidence="1" type="ORF">SAMD00023353_2400460</name>
</gene>
<keyword evidence="2" id="KW-1185">Reference proteome</keyword>
<protein>
    <submittedName>
        <fullName evidence="1">Putative tyrosine-protein kinase</fullName>
    </submittedName>
</protein>
<dbReference type="Proteomes" id="UP000054516">
    <property type="component" value="Unassembled WGS sequence"/>
</dbReference>
<dbReference type="GO" id="GO:0016301">
    <property type="term" value="F:kinase activity"/>
    <property type="evidence" value="ECO:0007669"/>
    <property type="project" value="UniProtKB-KW"/>
</dbReference>